<dbReference type="PANTHER" id="PTHR21716">
    <property type="entry name" value="TRANSMEMBRANE PROTEIN"/>
    <property type="match status" value="1"/>
</dbReference>
<feature type="transmembrane region" description="Helical" evidence="7">
    <location>
        <begin position="137"/>
        <end position="162"/>
    </location>
</feature>
<dbReference type="RefSeq" id="WP_260643446.1">
    <property type="nucleotide sequence ID" value="NZ_CP104003.1"/>
</dbReference>
<keyword evidence="5 7" id="KW-0472">Membrane</keyword>
<evidence type="ECO:0000256" key="5">
    <source>
        <dbReference type="ARBA" id="ARBA00023136"/>
    </source>
</evidence>
<comment type="subcellular location">
    <subcellularLocation>
        <location evidence="1">Membrane</location>
        <topology evidence="1">Multi-pass membrane protein</topology>
    </subcellularLocation>
</comment>
<evidence type="ECO:0000256" key="7">
    <source>
        <dbReference type="SAM" id="Phobius"/>
    </source>
</evidence>
<feature type="compositionally biased region" description="Basic and acidic residues" evidence="6">
    <location>
        <begin position="404"/>
        <end position="414"/>
    </location>
</feature>
<dbReference type="EMBL" id="CP104003">
    <property type="protein sequence ID" value="UWM56332.1"/>
    <property type="molecule type" value="Genomic_DNA"/>
</dbReference>
<evidence type="ECO:0000313" key="8">
    <source>
        <dbReference type="EMBL" id="UWM56332.1"/>
    </source>
</evidence>
<comment type="similarity">
    <text evidence="2">Belongs to the autoinducer-2 exporter (AI-2E) (TC 2.A.86) family.</text>
</comment>
<evidence type="ECO:0000256" key="6">
    <source>
        <dbReference type="SAM" id="MobiDB-lite"/>
    </source>
</evidence>
<gene>
    <name evidence="8" type="ORF">N0B31_08545</name>
</gene>
<feature type="transmembrane region" description="Helical" evidence="7">
    <location>
        <begin position="12"/>
        <end position="43"/>
    </location>
</feature>
<sequence>MDLEWERSRYAWVLVGMAVALTIGFVVYSFVGTIVFGVFLYYASRPVYKRLCRRIGNRAVAATLSIFVLALPVLLLLGYAIAIALQEFDRLSRTADLGALETALQPYLDVAGVVDDPTSILNDPNVADSLQPLLDTVLSSLGLVGNGLLHAFIVFALAYYLLKDGARLRRWFERRFADADGVLNAYLTAVDRDLHRVFSGNIANALFTAVLGAFAYNVLVSFTPPAAAIPYPTLFGLLAGAASLVPVVGMKLVYVPVAGYLAGVQYLSADPIWWPVVAFVLLSFVVVDTIPDLIIRPLISGGSPSARVDRTPPFVHLSLNGEGGLHVGLIMFAYIFGPILFGWYGLFLGPMALVAITHFAKLVLPELLAGERIVPVAVDPGALANEPPVESPADPPTDDPPVDTENRPDNHDPAGTDPADD</sequence>
<accession>A0A9E7R689</accession>
<organism evidence="8 9">
    <name type="scientific">Salinirubellus salinus</name>
    <dbReference type="NCBI Taxonomy" id="1364945"/>
    <lineage>
        <taxon>Archaea</taxon>
        <taxon>Methanobacteriati</taxon>
        <taxon>Methanobacteriota</taxon>
        <taxon>Stenosarchaea group</taxon>
        <taxon>Halobacteria</taxon>
        <taxon>Halobacteriales</taxon>
        <taxon>Natronomonadaceae</taxon>
        <taxon>Salinirubellus</taxon>
    </lineage>
</organism>
<evidence type="ECO:0000313" key="9">
    <source>
        <dbReference type="Proteomes" id="UP001057580"/>
    </source>
</evidence>
<keyword evidence="3 7" id="KW-0812">Transmembrane</keyword>
<proteinExistence type="inferred from homology"/>
<evidence type="ECO:0000256" key="3">
    <source>
        <dbReference type="ARBA" id="ARBA00022692"/>
    </source>
</evidence>
<evidence type="ECO:0000256" key="2">
    <source>
        <dbReference type="ARBA" id="ARBA00009773"/>
    </source>
</evidence>
<dbReference type="GO" id="GO:0016020">
    <property type="term" value="C:membrane"/>
    <property type="evidence" value="ECO:0007669"/>
    <property type="project" value="UniProtKB-SubCell"/>
</dbReference>
<dbReference type="InterPro" id="IPR002549">
    <property type="entry name" value="AI-2E-like"/>
</dbReference>
<feature type="region of interest" description="Disordered" evidence="6">
    <location>
        <begin position="384"/>
        <end position="421"/>
    </location>
</feature>
<keyword evidence="4 7" id="KW-1133">Transmembrane helix</keyword>
<evidence type="ECO:0000256" key="4">
    <source>
        <dbReference type="ARBA" id="ARBA00022989"/>
    </source>
</evidence>
<feature type="transmembrane region" description="Helical" evidence="7">
    <location>
        <begin position="274"/>
        <end position="294"/>
    </location>
</feature>
<reference evidence="8" key="1">
    <citation type="submission" date="2022-09" db="EMBL/GenBank/DDBJ databases">
        <title>Diverse halophilic archaea isolated from saline environments.</title>
        <authorList>
            <person name="Cui H.-L."/>
        </authorList>
    </citation>
    <scope>NUCLEOTIDE SEQUENCE</scope>
    <source>
        <strain evidence="8">ZS-35-S2</strain>
    </source>
</reference>
<protein>
    <submittedName>
        <fullName evidence="8">AI-2E family transporter</fullName>
    </submittedName>
</protein>
<name>A0A9E7R689_9EURY</name>
<dbReference type="AlphaFoldDB" id="A0A9E7R689"/>
<dbReference type="KEGG" id="ssai:N0B31_08545"/>
<dbReference type="Pfam" id="PF01594">
    <property type="entry name" value="AI-2E_transport"/>
    <property type="match status" value="1"/>
</dbReference>
<dbReference type="PANTHER" id="PTHR21716:SF4">
    <property type="entry name" value="TRANSMEMBRANE PROTEIN 245"/>
    <property type="match status" value="1"/>
</dbReference>
<keyword evidence="9" id="KW-1185">Reference proteome</keyword>
<feature type="transmembrane region" description="Helical" evidence="7">
    <location>
        <begin position="202"/>
        <end position="222"/>
    </location>
</feature>
<feature type="transmembrane region" description="Helical" evidence="7">
    <location>
        <begin position="64"/>
        <end position="85"/>
    </location>
</feature>
<evidence type="ECO:0000256" key="1">
    <source>
        <dbReference type="ARBA" id="ARBA00004141"/>
    </source>
</evidence>
<dbReference type="GeneID" id="74942465"/>
<dbReference type="Proteomes" id="UP001057580">
    <property type="component" value="Chromosome"/>
</dbReference>